<evidence type="ECO:0000256" key="1">
    <source>
        <dbReference type="ARBA" id="ARBA00006484"/>
    </source>
</evidence>
<dbReference type="PANTHER" id="PTHR44196">
    <property type="entry name" value="DEHYDROGENASE/REDUCTASE SDR FAMILY MEMBER 7B"/>
    <property type="match status" value="1"/>
</dbReference>
<proteinExistence type="inferred from homology"/>
<comment type="similarity">
    <text evidence="1 3">Belongs to the short-chain dehydrogenases/reductases (SDR) family.</text>
</comment>
<evidence type="ECO:0000256" key="3">
    <source>
        <dbReference type="RuleBase" id="RU000363"/>
    </source>
</evidence>
<accession>A0ABV2KX70</accession>
<name>A0ABV2KX70_9BACI</name>
<evidence type="ECO:0000313" key="4">
    <source>
        <dbReference type="EMBL" id="MET3683280.1"/>
    </source>
</evidence>
<reference evidence="4 5" key="1">
    <citation type="submission" date="2024-06" db="EMBL/GenBank/DDBJ databases">
        <title>Genomic Encyclopedia of Type Strains, Phase IV (KMG-IV): sequencing the most valuable type-strain genomes for metagenomic binning, comparative biology and taxonomic classification.</title>
        <authorList>
            <person name="Goeker M."/>
        </authorList>
    </citation>
    <scope>NUCLEOTIDE SEQUENCE [LARGE SCALE GENOMIC DNA]</scope>
    <source>
        <strain evidence="4 5">DSM 23520</strain>
    </source>
</reference>
<dbReference type="PIRSF" id="PIRSF000126">
    <property type="entry name" value="11-beta-HSD1"/>
    <property type="match status" value="1"/>
</dbReference>
<dbReference type="InterPro" id="IPR002347">
    <property type="entry name" value="SDR_fam"/>
</dbReference>
<keyword evidence="5" id="KW-1185">Reference proteome</keyword>
<dbReference type="PRINTS" id="PR00081">
    <property type="entry name" value="GDHRDH"/>
</dbReference>
<evidence type="ECO:0000256" key="2">
    <source>
        <dbReference type="ARBA" id="ARBA00023002"/>
    </source>
</evidence>
<dbReference type="EMBL" id="JBEPMX010000006">
    <property type="protein sequence ID" value="MET3683280.1"/>
    <property type="molecule type" value="Genomic_DNA"/>
</dbReference>
<dbReference type="PRINTS" id="PR00080">
    <property type="entry name" value="SDRFAMILY"/>
</dbReference>
<organism evidence="4 5">
    <name type="scientific">Alkalibacillus flavidus</name>
    <dbReference type="NCBI Taxonomy" id="546021"/>
    <lineage>
        <taxon>Bacteria</taxon>
        <taxon>Bacillati</taxon>
        <taxon>Bacillota</taxon>
        <taxon>Bacilli</taxon>
        <taxon>Bacillales</taxon>
        <taxon>Bacillaceae</taxon>
        <taxon>Alkalibacillus</taxon>
    </lineage>
</organism>
<sequence>MNQTALVTGASGGIGYELAKLLASDHELILVARSEEKLNQVKSELSAQTTVTTIPLDLSEPGAAKTLYDDVKQRGHHVDILINNAGFGMEDLFLESDIDRVNQMLQLNMVALTNLTFYFGTDMALAKFGRILNVGSIASFVPTPAMSTYAATKAYVLSFSESLNTELRQKGDLSVTALCPGPTATNFANEANMQSMGDSFEKVAMSAERVAQVGYNALFKKKNVSLPGKRYKFLIAFTRILSRKMLQRLLAKSL</sequence>
<gene>
    <name evidence="4" type="ORF">ABID56_001375</name>
</gene>
<dbReference type="PANTHER" id="PTHR44196:SF2">
    <property type="entry name" value="SHORT-CHAIN DEHYDROGENASE-RELATED"/>
    <property type="match status" value="1"/>
</dbReference>
<dbReference type="CDD" id="cd05233">
    <property type="entry name" value="SDR_c"/>
    <property type="match status" value="1"/>
</dbReference>
<evidence type="ECO:0000313" key="5">
    <source>
        <dbReference type="Proteomes" id="UP001549167"/>
    </source>
</evidence>
<comment type="caution">
    <text evidence="4">The sequence shown here is derived from an EMBL/GenBank/DDBJ whole genome shotgun (WGS) entry which is preliminary data.</text>
</comment>
<dbReference type="InterPro" id="IPR036291">
    <property type="entry name" value="NAD(P)-bd_dom_sf"/>
</dbReference>
<protein>
    <submittedName>
        <fullName evidence="4">Short-subunit dehydrogenase</fullName>
    </submittedName>
</protein>
<dbReference type="SUPFAM" id="SSF51735">
    <property type="entry name" value="NAD(P)-binding Rossmann-fold domains"/>
    <property type="match status" value="1"/>
</dbReference>
<dbReference type="Pfam" id="PF00106">
    <property type="entry name" value="adh_short"/>
    <property type="match status" value="1"/>
</dbReference>
<dbReference type="Proteomes" id="UP001549167">
    <property type="component" value="Unassembled WGS sequence"/>
</dbReference>
<dbReference type="RefSeq" id="WP_354219862.1">
    <property type="nucleotide sequence ID" value="NZ_JBEPMX010000006.1"/>
</dbReference>
<keyword evidence="2" id="KW-0560">Oxidoreductase</keyword>
<dbReference type="Gene3D" id="3.40.50.720">
    <property type="entry name" value="NAD(P)-binding Rossmann-like Domain"/>
    <property type="match status" value="1"/>
</dbReference>